<dbReference type="SUPFAM" id="SSF103473">
    <property type="entry name" value="MFS general substrate transporter"/>
    <property type="match status" value="1"/>
</dbReference>
<dbReference type="InterPro" id="IPR036259">
    <property type="entry name" value="MFS_trans_sf"/>
</dbReference>
<dbReference type="GO" id="GO:0022857">
    <property type="term" value="F:transmembrane transporter activity"/>
    <property type="evidence" value="ECO:0007669"/>
    <property type="project" value="InterPro"/>
</dbReference>
<evidence type="ECO:0000256" key="2">
    <source>
        <dbReference type="ARBA" id="ARBA00022692"/>
    </source>
</evidence>
<reference evidence="6" key="1">
    <citation type="journal article" date="2023" name="Insect Mol. Biol.">
        <title>Genome sequencing provides insights into the evolution of gene families encoding plant cell wall-degrading enzymes in longhorned beetles.</title>
        <authorList>
            <person name="Shin N.R."/>
            <person name="Okamura Y."/>
            <person name="Kirsch R."/>
            <person name="Pauchet Y."/>
        </authorList>
    </citation>
    <scope>NUCLEOTIDE SEQUENCE</scope>
    <source>
        <strain evidence="6">RBIC_L_NR</strain>
    </source>
</reference>
<protein>
    <submittedName>
        <fullName evidence="6">Uncharacterized protein</fullName>
    </submittedName>
</protein>
<proteinExistence type="predicted"/>
<evidence type="ECO:0000313" key="7">
    <source>
        <dbReference type="Proteomes" id="UP001162156"/>
    </source>
</evidence>
<dbReference type="InterPro" id="IPR005828">
    <property type="entry name" value="MFS_sugar_transport-like"/>
</dbReference>
<keyword evidence="3 5" id="KW-1133">Transmembrane helix</keyword>
<accession>A0AAV8XDT6</accession>
<feature type="transmembrane region" description="Helical" evidence="5">
    <location>
        <begin position="86"/>
        <end position="105"/>
    </location>
</feature>
<feature type="transmembrane region" description="Helical" evidence="5">
    <location>
        <begin position="149"/>
        <end position="167"/>
    </location>
</feature>
<evidence type="ECO:0000256" key="5">
    <source>
        <dbReference type="SAM" id="Phobius"/>
    </source>
</evidence>
<dbReference type="EMBL" id="JANEYF010003354">
    <property type="protein sequence ID" value="KAJ8937087.1"/>
    <property type="molecule type" value="Genomic_DNA"/>
</dbReference>
<comment type="subcellular location">
    <subcellularLocation>
        <location evidence="1">Membrane</location>
    </subcellularLocation>
</comment>
<dbReference type="InterPro" id="IPR050549">
    <property type="entry name" value="MFS_Trehalose_Transporter"/>
</dbReference>
<evidence type="ECO:0000256" key="1">
    <source>
        <dbReference type="ARBA" id="ARBA00004370"/>
    </source>
</evidence>
<gene>
    <name evidence="6" type="ORF">NQ314_012030</name>
</gene>
<keyword evidence="2 5" id="KW-0812">Transmembrane</keyword>
<sequence>MASLICIPFGLMLGWPCPTYPELLKLTSPIPINIDQSAMIAGFLMIGNTLGTPFSLKTCFGSKYGMTLSIGLMACGWCIMWQARNIYWLLGSRFLVGLANGYGLGQLKTYIREMTEDNTTLLLKQINLHTFFGVIVIFAYGPFVEIKNIASIALIITIIILFLIILLPSTPMELIKANKIKDAKKLLIFLKPEINASSEIHKISQNINIISNEYGFTHIF</sequence>
<dbReference type="Gene3D" id="1.20.1250.20">
    <property type="entry name" value="MFS general substrate transporter like domains"/>
    <property type="match status" value="1"/>
</dbReference>
<evidence type="ECO:0000256" key="3">
    <source>
        <dbReference type="ARBA" id="ARBA00022989"/>
    </source>
</evidence>
<feature type="transmembrane region" description="Helical" evidence="5">
    <location>
        <begin position="63"/>
        <end position="80"/>
    </location>
</feature>
<dbReference type="PANTHER" id="PTHR48021:SF1">
    <property type="entry name" value="GH07001P-RELATED"/>
    <property type="match status" value="1"/>
</dbReference>
<organism evidence="6 7">
    <name type="scientific">Rhamnusium bicolor</name>
    <dbReference type="NCBI Taxonomy" id="1586634"/>
    <lineage>
        <taxon>Eukaryota</taxon>
        <taxon>Metazoa</taxon>
        <taxon>Ecdysozoa</taxon>
        <taxon>Arthropoda</taxon>
        <taxon>Hexapoda</taxon>
        <taxon>Insecta</taxon>
        <taxon>Pterygota</taxon>
        <taxon>Neoptera</taxon>
        <taxon>Endopterygota</taxon>
        <taxon>Coleoptera</taxon>
        <taxon>Polyphaga</taxon>
        <taxon>Cucujiformia</taxon>
        <taxon>Chrysomeloidea</taxon>
        <taxon>Cerambycidae</taxon>
        <taxon>Lepturinae</taxon>
        <taxon>Rhagiini</taxon>
        <taxon>Rhamnusium</taxon>
    </lineage>
</organism>
<keyword evidence="7" id="KW-1185">Reference proteome</keyword>
<dbReference type="Pfam" id="PF00083">
    <property type="entry name" value="Sugar_tr"/>
    <property type="match status" value="1"/>
</dbReference>
<dbReference type="PANTHER" id="PTHR48021">
    <property type="match status" value="1"/>
</dbReference>
<comment type="caution">
    <text evidence="6">The sequence shown here is derived from an EMBL/GenBank/DDBJ whole genome shotgun (WGS) entry which is preliminary data.</text>
</comment>
<dbReference type="Proteomes" id="UP001162156">
    <property type="component" value="Unassembled WGS sequence"/>
</dbReference>
<dbReference type="GO" id="GO:0016020">
    <property type="term" value="C:membrane"/>
    <property type="evidence" value="ECO:0007669"/>
    <property type="project" value="UniProtKB-SubCell"/>
</dbReference>
<evidence type="ECO:0000313" key="6">
    <source>
        <dbReference type="EMBL" id="KAJ8937087.1"/>
    </source>
</evidence>
<dbReference type="AlphaFoldDB" id="A0AAV8XDT6"/>
<evidence type="ECO:0000256" key="4">
    <source>
        <dbReference type="ARBA" id="ARBA00023136"/>
    </source>
</evidence>
<name>A0AAV8XDT6_9CUCU</name>
<feature type="transmembrane region" description="Helical" evidence="5">
    <location>
        <begin position="126"/>
        <end position="143"/>
    </location>
</feature>
<keyword evidence="4 5" id="KW-0472">Membrane</keyword>